<protein>
    <submittedName>
        <fullName evidence="3">Substrate-binding domain-containing protein</fullName>
    </submittedName>
</protein>
<reference evidence="3 4" key="1">
    <citation type="submission" date="2022-11" db="EMBL/GenBank/DDBJ databases">
        <title>Anaerobic phenanthrene biodegradation by a DNRA strain PheN6.</title>
        <authorList>
            <person name="Zhang Z."/>
        </authorList>
    </citation>
    <scope>NUCLEOTIDE SEQUENCE [LARGE SCALE GENOMIC DNA]</scope>
    <source>
        <strain evidence="3 4">PheN6</strain>
    </source>
</reference>
<evidence type="ECO:0000313" key="4">
    <source>
        <dbReference type="Proteomes" id="UP001150259"/>
    </source>
</evidence>
<dbReference type="EMBL" id="JAPFQL010000012">
    <property type="protein sequence ID" value="MDC5696504.1"/>
    <property type="molecule type" value="Genomic_DNA"/>
</dbReference>
<feature type="chain" id="PRO_5045368468" evidence="1">
    <location>
        <begin position="30"/>
        <end position="390"/>
    </location>
</feature>
<dbReference type="RefSeq" id="WP_272461080.1">
    <property type="nucleotide sequence ID" value="NZ_JAPFQL010000012.1"/>
</dbReference>
<feature type="signal peptide" evidence="1">
    <location>
        <begin position="1"/>
        <end position="29"/>
    </location>
</feature>
<feature type="domain" description="Periplasmic binding protein" evidence="2">
    <location>
        <begin position="95"/>
        <end position="340"/>
    </location>
</feature>
<accession>A0ABT5GEF4</accession>
<keyword evidence="4" id="KW-1185">Reference proteome</keyword>
<sequence length="390" mass="40527">MSRSITRSRRVRALAATAVAVSLIGACGAGERETPTSPTASAASAEGIDQAKEAMAGWSKAPEWPEVTKIANSVDLTGKRFTYVALGDQIPVIHGIGVGVGEALTAAGAEVKICDGKFNPTAVADCLKAAGDEQVDGVISAFVDYQMAGPAFDALAAKGVKVVVGGVAPSGGRQADANLAFYDNTPRVFALHEAMSHAAIAEGGADTNVLWARLMDSTTTTEAGKKGVAKFKELCPSCGIAETEFTTANLDKLATSISAALVSNPDTNAIIVPVDSYVPPVLQGIQAAKFAGKVKVHSSSSDLAGLQRVKDGQQVSDLGTPVLYEGWKFANAMVQLMAGQDVEKGTQFVTRAFTQASVGELTLDDKSYLTDDWFGGSAYKQKFLAAWGLD</sequence>
<dbReference type="SUPFAM" id="SSF53822">
    <property type="entry name" value="Periplasmic binding protein-like I"/>
    <property type="match status" value="1"/>
</dbReference>
<proteinExistence type="predicted"/>
<gene>
    <name evidence="3" type="ORF">OO014_04480</name>
</gene>
<evidence type="ECO:0000313" key="3">
    <source>
        <dbReference type="EMBL" id="MDC5696504.1"/>
    </source>
</evidence>
<comment type="caution">
    <text evidence="3">The sequence shown here is derived from an EMBL/GenBank/DDBJ whole genome shotgun (WGS) entry which is preliminary data.</text>
</comment>
<evidence type="ECO:0000259" key="2">
    <source>
        <dbReference type="Pfam" id="PF13407"/>
    </source>
</evidence>
<organism evidence="3 4">
    <name type="scientific">Intrasporangium calvum</name>
    <dbReference type="NCBI Taxonomy" id="53358"/>
    <lineage>
        <taxon>Bacteria</taxon>
        <taxon>Bacillati</taxon>
        <taxon>Actinomycetota</taxon>
        <taxon>Actinomycetes</taxon>
        <taxon>Micrococcales</taxon>
        <taxon>Intrasporangiaceae</taxon>
        <taxon>Intrasporangium</taxon>
    </lineage>
</organism>
<name>A0ABT5GEF4_9MICO</name>
<keyword evidence="1" id="KW-0732">Signal</keyword>
<dbReference type="InterPro" id="IPR025997">
    <property type="entry name" value="SBP_2_dom"/>
</dbReference>
<dbReference type="Proteomes" id="UP001150259">
    <property type="component" value="Unassembled WGS sequence"/>
</dbReference>
<evidence type="ECO:0000256" key="1">
    <source>
        <dbReference type="SAM" id="SignalP"/>
    </source>
</evidence>
<dbReference type="InterPro" id="IPR028082">
    <property type="entry name" value="Peripla_BP_I"/>
</dbReference>
<dbReference type="Gene3D" id="3.40.50.2300">
    <property type="match status" value="2"/>
</dbReference>
<dbReference type="Pfam" id="PF13407">
    <property type="entry name" value="Peripla_BP_4"/>
    <property type="match status" value="1"/>
</dbReference>
<dbReference type="PROSITE" id="PS51257">
    <property type="entry name" value="PROKAR_LIPOPROTEIN"/>
    <property type="match status" value="1"/>
</dbReference>